<dbReference type="InterPro" id="IPR056924">
    <property type="entry name" value="SH3_Tf2-1"/>
</dbReference>
<sequence>MKSAHFIPSLDRLVELYISEIVRLHGVPLYIIFYIDLSFTSRFWKKIQAALGTKFNFSTAFHPQSDGSWEKYLPLIEFAYNNSFQTSIKMASYKALYGRKSRTPLNWTELSEKKIHGVELIREIEEKVRDRVFLKVSPWKKVLRFGCKGKLNPQFIGPYWIIERIGPVAYQLALSLKLERFRMFSISDPSHVISPVDVEIQANLTYSEEPIKILAREIKELRNKCIALMKVLWHKHGIEEATWEPEEALRKQYPNLFTSKIFTDENP</sequence>
<keyword evidence="3" id="KW-1185">Reference proteome</keyword>
<evidence type="ECO:0000259" key="1">
    <source>
        <dbReference type="Pfam" id="PF24626"/>
    </source>
</evidence>
<feature type="domain" description="Tf2-1-like SH3-like" evidence="1">
    <location>
        <begin position="130"/>
        <end position="188"/>
    </location>
</feature>
<dbReference type="Proteomes" id="UP000325315">
    <property type="component" value="Unassembled WGS sequence"/>
</dbReference>
<accession>A0A5B6WP60</accession>
<dbReference type="GO" id="GO:0003676">
    <property type="term" value="F:nucleic acid binding"/>
    <property type="evidence" value="ECO:0007669"/>
    <property type="project" value="InterPro"/>
</dbReference>
<dbReference type="SUPFAM" id="SSF53098">
    <property type="entry name" value="Ribonuclease H-like"/>
    <property type="match status" value="1"/>
</dbReference>
<reference evidence="3" key="1">
    <citation type="journal article" date="2019" name="Plant Biotechnol. J.">
        <title>Genome sequencing of the Australian wild diploid species Gossypium australe highlights disease resistance and delayed gland morphogenesis.</title>
        <authorList>
            <person name="Cai Y."/>
            <person name="Cai X."/>
            <person name="Wang Q."/>
            <person name="Wang P."/>
            <person name="Zhang Y."/>
            <person name="Cai C."/>
            <person name="Xu Y."/>
            <person name="Wang K."/>
            <person name="Zhou Z."/>
            <person name="Wang C."/>
            <person name="Geng S."/>
            <person name="Li B."/>
            <person name="Dong Q."/>
            <person name="Hou Y."/>
            <person name="Wang H."/>
            <person name="Ai P."/>
            <person name="Liu Z."/>
            <person name="Yi F."/>
            <person name="Sun M."/>
            <person name="An G."/>
            <person name="Cheng J."/>
            <person name="Zhang Y."/>
            <person name="Shi Q."/>
            <person name="Xie Y."/>
            <person name="Shi X."/>
            <person name="Chang Y."/>
            <person name="Huang F."/>
            <person name="Chen Y."/>
            <person name="Hong S."/>
            <person name="Mi L."/>
            <person name="Sun Q."/>
            <person name="Zhang L."/>
            <person name="Zhou B."/>
            <person name="Peng R."/>
            <person name="Zhang X."/>
            <person name="Liu F."/>
        </authorList>
    </citation>
    <scope>NUCLEOTIDE SEQUENCE [LARGE SCALE GENOMIC DNA]</scope>
    <source>
        <strain evidence="3">cv. PA1801</strain>
    </source>
</reference>
<dbReference type="PANTHER" id="PTHR46148">
    <property type="entry name" value="CHROMO DOMAIN-CONTAINING PROTEIN"/>
    <property type="match status" value="1"/>
</dbReference>
<proteinExistence type="predicted"/>
<dbReference type="Gene3D" id="3.30.420.10">
    <property type="entry name" value="Ribonuclease H-like superfamily/Ribonuclease H"/>
    <property type="match status" value="1"/>
</dbReference>
<dbReference type="OrthoDB" id="1909122at2759"/>
<evidence type="ECO:0000313" key="2">
    <source>
        <dbReference type="EMBL" id="KAA3483669.1"/>
    </source>
</evidence>
<dbReference type="EMBL" id="SMMG02000002">
    <property type="protein sequence ID" value="KAA3483669.1"/>
    <property type="molecule type" value="Genomic_DNA"/>
</dbReference>
<dbReference type="Pfam" id="PF24626">
    <property type="entry name" value="SH3_Tf2-1"/>
    <property type="match status" value="1"/>
</dbReference>
<name>A0A5B6WP60_9ROSI</name>
<gene>
    <name evidence="2" type="ORF">EPI10_005819</name>
</gene>
<dbReference type="InterPro" id="IPR036397">
    <property type="entry name" value="RNaseH_sf"/>
</dbReference>
<dbReference type="PANTHER" id="PTHR46148:SF44">
    <property type="entry name" value="GAG-POL POLYPROTEIN"/>
    <property type="match status" value="1"/>
</dbReference>
<organism evidence="2 3">
    <name type="scientific">Gossypium australe</name>
    <dbReference type="NCBI Taxonomy" id="47621"/>
    <lineage>
        <taxon>Eukaryota</taxon>
        <taxon>Viridiplantae</taxon>
        <taxon>Streptophyta</taxon>
        <taxon>Embryophyta</taxon>
        <taxon>Tracheophyta</taxon>
        <taxon>Spermatophyta</taxon>
        <taxon>Magnoliopsida</taxon>
        <taxon>eudicotyledons</taxon>
        <taxon>Gunneridae</taxon>
        <taxon>Pentapetalae</taxon>
        <taxon>rosids</taxon>
        <taxon>malvids</taxon>
        <taxon>Malvales</taxon>
        <taxon>Malvaceae</taxon>
        <taxon>Malvoideae</taxon>
        <taxon>Gossypium</taxon>
    </lineage>
</organism>
<protein>
    <submittedName>
        <fullName evidence="2">DNA/RNA polymerases superfamily protein</fullName>
    </submittedName>
</protein>
<dbReference type="InterPro" id="IPR012337">
    <property type="entry name" value="RNaseH-like_sf"/>
</dbReference>
<comment type="caution">
    <text evidence="2">The sequence shown here is derived from an EMBL/GenBank/DDBJ whole genome shotgun (WGS) entry which is preliminary data.</text>
</comment>
<evidence type="ECO:0000313" key="3">
    <source>
        <dbReference type="Proteomes" id="UP000325315"/>
    </source>
</evidence>
<dbReference type="AlphaFoldDB" id="A0A5B6WP60"/>